<feature type="region of interest" description="Disordered" evidence="5">
    <location>
        <begin position="1468"/>
        <end position="1506"/>
    </location>
</feature>
<feature type="compositionally biased region" description="Low complexity" evidence="5">
    <location>
        <begin position="1099"/>
        <end position="1114"/>
    </location>
</feature>
<dbReference type="OrthoDB" id="49309at2759"/>
<feature type="compositionally biased region" description="Basic residues" evidence="5">
    <location>
        <begin position="90"/>
        <end position="101"/>
    </location>
</feature>
<dbReference type="GO" id="GO:0000978">
    <property type="term" value="F:RNA polymerase II cis-regulatory region sequence-specific DNA binding"/>
    <property type="evidence" value="ECO:0007669"/>
    <property type="project" value="TreeGrafter"/>
</dbReference>
<gene>
    <name evidence="7" type="ORF">SEMRO_117_G057400.1</name>
</gene>
<protein>
    <recommendedName>
        <fullName evidence="6">Myb-like domain-containing protein</fullName>
    </recommendedName>
</protein>
<feature type="region of interest" description="Disordered" evidence="5">
    <location>
        <begin position="993"/>
        <end position="1157"/>
    </location>
</feature>
<feature type="compositionally biased region" description="Low complexity" evidence="5">
    <location>
        <begin position="235"/>
        <end position="269"/>
    </location>
</feature>
<dbReference type="GO" id="GO:0042795">
    <property type="term" value="P:snRNA transcription by RNA polymerase II"/>
    <property type="evidence" value="ECO:0007669"/>
    <property type="project" value="TreeGrafter"/>
</dbReference>
<evidence type="ECO:0000313" key="7">
    <source>
        <dbReference type="EMBL" id="CAB9501747.1"/>
    </source>
</evidence>
<dbReference type="SUPFAM" id="SSF46689">
    <property type="entry name" value="Homeodomain-like"/>
    <property type="match status" value="2"/>
</dbReference>
<dbReference type="PANTHER" id="PTHR46621">
    <property type="entry name" value="SNRNA-ACTIVATING PROTEIN COMPLEX SUBUNIT 4"/>
    <property type="match status" value="1"/>
</dbReference>
<evidence type="ECO:0000256" key="2">
    <source>
        <dbReference type="ARBA" id="ARBA00023125"/>
    </source>
</evidence>
<feature type="region of interest" description="Disordered" evidence="5">
    <location>
        <begin position="379"/>
        <end position="435"/>
    </location>
</feature>
<feature type="region of interest" description="Disordered" evidence="5">
    <location>
        <begin position="503"/>
        <end position="525"/>
    </location>
</feature>
<sequence length="1530" mass="168257">MASEQKKNTPTRQSTKASATSNSNRSTLQNTRKTPAAAATATSPSTGGRYPPPAASASAAAAVAAAPSGTTTGGKSGSGSQGTNSGKTSSPHHKHPRHYYPNHHPYYYPPQHHPPPPSQSQKASNEAASATNTTTNPSNYPHHPVYYPHAPHAPPTSPSPHAHGYPPPYPYPPHFYYPPHYPPPQSNHAGSNNSNAKNNPPYPSYPYPYSYHHHQAGQQTTQSYHNNNQTSSTTSRKAPPSSPDKPSSTTTTTTTTTNATTPLRNTAATSTARSEKTERGRNRQVNSERSPRREEPTTSSGVSTIVTMPINHNYRMPSASASLAARIATTKTLPSATAGGDTNNEATMEPSLLRLDALDYDAADEDYIKFVQSLGLQDSESVQMMPEDEDEEEDFQLTNMEEEDEEDEEDEDGDTEQAIVPAKDDNGADNNVASSNEDYNKQAELVAQGAETPSSPRKTRSSWTLDLPEFDPLFYRELEEELGGLEEEDLEAAVASLLGTTSTSYAHSQKHEYPQEEEEGKRGDGESLSTVFAEEAINSQTPEKAKKGGTADEHVIATSVLRTTTPMRKATGMRTKAVVTPEQVQRLQTLLNRHYQTLVQQAVLAIQAAHEAKTSRVRDKTDFLSLEAIDDLIQVLDSAVGMVQDLDQNRKDAIRHALQFEESDAVQRSRVLDSSEGKVEKVVEKVAPPSQELSPMDVCDSAAPRNQRRLTRAAFSKSLQQHASNRKSVFNIKGLQNLQETFQALDRSIGTEIEPSQARYGEEEPYTRVCRRMLQHSEADYEEHLIPGKRDVSELVTSSQEYLGDDFQAPMTDEQERFFRRFKSIFTSGEDNLLLRGVNLYGEKQWVLIADRFLPDRSINVISQRYSKLCVMLYKANGIKIDKVTGDLLTPPKLESVDDIDDEKVALIKKPKAPAILNVHRWSIEEDLTLLRAVPLMGHMWAEIGARLIPHRDRGHLRKRYQVLERRAKATVQRELKGGDPVTKMAAKIRQNNRKDMQRRMMQRQVWQQQVHVPGQHQVSWQQVPGQQGGPSAHPHTRYSTSGHQQGRPLLPRPQHAPAHPHHQPRPPQKIPTGKPHAVAGKPQMQQPHQARLPHQHQEQQAPRPQPQRPTQTHPKPPLPSQALPGKAQQTLQRLPNSFDSKRKPTTSVSAKTAVDAKEADWSHNAGMDDLMENEAEIVDTLANRLAKPPTVDAKKPPSAKIVDTHANRLAEPSPREIEKQKAEIVDTLANGLGMPGTATVEKPRAAIVDTLANRLGKPEPACTATAEVKDPSAKPNDKGKVDSALSDKEKPDGTPSDNEEAEDETSSMTMTRSGTKRKSTTSLISTRSSKRLAARQSKDVTAAATPKRSNTTTSLASKPSKVPSPMLKSPLRRRPRSSSDQDSACVSGDSKKSRISEEDEDDLDGSPEVNSELFAGGNGTLDGFEFGDLESRRSLGTEGNTNNRSIARSRISANDLEAISALNSLSNSSAPSAITGGSNARHATRTSGVSTRSKNKLKDSGKEEEKSFFATILDGVKERESKRKRKLKF</sequence>
<comment type="caution">
    <text evidence="7">The sequence shown here is derived from an EMBL/GenBank/DDBJ whole genome shotgun (WGS) entry which is preliminary data.</text>
</comment>
<proteinExistence type="predicted"/>
<dbReference type="Proteomes" id="UP001153069">
    <property type="component" value="Unassembled WGS sequence"/>
</dbReference>
<feature type="region of interest" description="Disordered" evidence="5">
    <location>
        <begin position="1"/>
        <end position="305"/>
    </location>
</feature>
<feature type="compositionally biased region" description="Low complexity" evidence="5">
    <location>
        <begin position="123"/>
        <end position="150"/>
    </location>
</feature>
<feature type="domain" description="Myb-like" evidence="6">
    <location>
        <begin position="921"/>
        <end position="965"/>
    </location>
</feature>
<dbReference type="InterPro" id="IPR001005">
    <property type="entry name" value="SANT/Myb"/>
</dbReference>
<dbReference type="PROSITE" id="PS50090">
    <property type="entry name" value="MYB_LIKE"/>
    <property type="match status" value="2"/>
</dbReference>
<name>A0A9N8H6N6_9STRA</name>
<feature type="compositionally biased region" description="Pro residues" evidence="5">
    <location>
        <begin position="165"/>
        <end position="185"/>
    </location>
</feature>
<feature type="compositionally biased region" description="Low complexity" evidence="5">
    <location>
        <begin position="1003"/>
        <end position="1019"/>
    </location>
</feature>
<feature type="compositionally biased region" description="Basic and acidic residues" evidence="5">
    <location>
        <begin position="1268"/>
        <end position="1293"/>
    </location>
</feature>
<feature type="compositionally biased region" description="Basic and acidic residues" evidence="5">
    <location>
        <begin position="509"/>
        <end position="525"/>
    </location>
</feature>
<feature type="compositionally biased region" description="Polar residues" evidence="5">
    <location>
        <begin position="1128"/>
        <end position="1139"/>
    </location>
</feature>
<feature type="compositionally biased region" description="Polar residues" evidence="5">
    <location>
        <begin position="1348"/>
        <end position="1358"/>
    </location>
</feature>
<feature type="compositionally biased region" description="Basic and acidic residues" evidence="5">
    <location>
        <begin position="1497"/>
        <end position="1506"/>
    </location>
</feature>
<dbReference type="GO" id="GO:0001006">
    <property type="term" value="F:RNA polymerase III type 3 promoter sequence-specific DNA binding"/>
    <property type="evidence" value="ECO:0007669"/>
    <property type="project" value="TreeGrafter"/>
</dbReference>
<organism evidence="7 8">
    <name type="scientific">Seminavis robusta</name>
    <dbReference type="NCBI Taxonomy" id="568900"/>
    <lineage>
        <taxon>Eukaryota</taxon>
        <taxon>Sar</taxon>
        <taxon>Stramenopiles</taxon>
        <taxon>Ochrophyta</taxon>
        <taxon>Bacillariophyta</taxon>
        <taxon>Bacillariophyceae</taxon>
        <taxon>Bacillariophycidae</taxon>
        <taxon>Naviculales</taxon>
        <taxon>Naviculaceae</taxon>
        <taxon>Seminavis</taxon>
    </lineage>
</organism>
<evidence type="ECO:0000256" key="5">
    <source>
        <dbReference type="SAM" id="MobiDB-lite"/>
    </source>
</evidence>
<reference evidence="7" key="1">
    <citation type="submission" date="2020-06" db="EMBL/GenBank/DDBJ databases">
        <authorList>
            <consortium name="Plant Systems Biology data submission"/>
        </authorList>
    </citation>
    <scope>NUCLEOTIDE SEQUENCE</scope>
    <source>
        <strain evidence="7">D6</strain>
    </source>
</reference>
<dbReference type="InterPro" id="IPR051575">
    <property type="entry name" value="Myb-like_DNA-bd"/>
</dbReference>
<dbReference type="SMART" id="SM00717">
    <property type="entry name" value="SANT"/>
    <property type="match status" value="2"/>
</dbReference>
<dbReference type="PANTHER" id="PTHR46621:SF1">
    <property type="entry name" value="SNRNA-ACTIVATING PROTEIN COMPLEX SUBUNIT 4"/>
    <property type="match status" value="1"/>
</dbReference>
<dbReference type="GO" id="GO:0042796">
    <property type="term" value="P:snRNA transcription by RNA polymerase III"/>
    <property type="evidence" value="ECO:0007669"/>
    <property type="project" value="TreeGrafter"/>
</dbReference>
<keyword evidence="3" id="KW-0804">Transcription</keyword>
<feature type="compositionally biased region" description="Low complexity" evidence="5">
    <location>
        <begin position="34"/>
        <end position="70"/>
    </location>
</feature>
<evidence type="ECO:0000259" key="6">
    <source>
        <dbReference type="PROSITE" id="PS50090"/>
    </source>
</evidence>
<feature type="region of interest" description="Disordered" evidence="5">
    <location>
        <begin position="1260"/>
        <end position="1419"/>
    </location>
</feature>
<dbReference type="EMBL" id="CAICTM010000116">
    <property type="protein sequence ID" value="CAB9501747.1"/>
    <property type="molecule type" value="Genomic_DNA"/>
</dbReference>
<accession>A0A9N8H6N6</accession>
<feature type="compositionally biased region" description="Pro residues" evidence="5">
    <location>
        <begin position="107"/>
        <end position="118"/>
    </location>
</feature>
<dbReference type="CDD" id="cd00167">
    <property type="entry name" value="SANT"/>
    <property type="match status" value="1"/>
</dbReference>
<feature type="compositionally biased region" description="Low complexity" evidence="5">
    <location>
        <begin position="1048"/>
        <end position="1058"/>
    </location>
</feature>
<evidence type="ECO:0000313" key="8">
    <source>
        <dbReference type="Proteomes" id="UP001153069"/>
    </source>
</evidence>
<feature type="compositionally biased region" description="Acidic residues" evidence="5">
    <location>
        <begin position="386"/>
        <end position="415"/>
    </location>
</feature>
<dbReference type="GO" id="GO:0019185">
    <property type="term" value="C:snRNA-activating protein complex"/>
    <property type="evidence" value="ECO:0007669"/>
    <property type="project" value="TreeGrafter"/>
</dbReference>
<feature type="compositionally biased region" description="Polar residues" evidence="5">
    <location>
        <begin position="216"/>
        <end position="234"/>
    </location>
</feature>
<feature type="compositionally biased region" description="Low complexity" evidence="5">
    <location>
        <begin position="186"/>
        <end position="199"/>
    </location>
</feature>
<evidence type="ECO:0000256" key="3">
    <source>
        <dbReference type="ARBA" id="ARBA00023163"/>
    </source>
</evidence>
<feature type="compositionally biased region" description="Gly residues" evidence="5">
    <location>
        <begin position="71"/>
        <end position="80"/>
    </location>
</feature>
<feature type="compositionally biased region" description="Polar residues" evidence="5">
    <location>
        <begin position="8"/>
        <end position="33"/>
    </location>
</feature>
<keyword evidence="8" id="KW-1185">Reference proteome</keyword>
<feature type="domain" description="Myb-like" evidence="6">
    <location>
        <begin position="823"/>
        <end position="870"/>
    </location>
</feature>
<evidence type="ECO:0000256" key="4">
    <source>
        <dbReference type="ARBA" id="ARBA00023242"/>
    </source>
</evidence>
<dbReference type="Gene3D" id="1.10.10.60">
    <property type="entry name" value="Homeodomain-like"/>
    <property type="match status" value="2"/>
</dbReference>
<keyword evidence="2" id="KW-0238">DNA-binding</keyword>
<keyword evidence="1" id="KW-0805">Transcription regulation</keyword>
<dbReference type="InterPro" id="IPR009057">
    <property type="entry name" value="Homeodomain-like_sf"/>
</dbReference>
<keyword evidence="4" id="KW-0539">Nucleus</keyword>
<evidence type="ECO:0000256" key="1">
    <source>
        <dbReference type="ARBA" id="ARBA00023015"/>
    </source>
</evidence>